<organism evidence="18 19">
    <name type="scientific">Desulfohalobium retbaense (strain ATCC 49708 / DSM 5692 / JCM 16813 / HR100)</name>
    <dbReference type="NCBI Taxonomy" id="485915"/>
    <lineage>
        <taxon>Bacteria</taxon>
        <taxon>Pseudomonadati</taxon>
        <taxon>Thermodesulfobacteriota</taxon>
        <taxon>Desulfovibrionia</taxon>
        <taxon>Desulfovibrionales</taxon>
        <taxon>Desulfohalobiaceae</taxon>
        <taxon>Desulfohalobium</taxon>
    </lineage>
</organism>
<dbReference type="eggNOG" id="COG0494">
    <property type="taxonomic scope" value="Bacteria"/>
</dbReference>
<dbReference type="AlphaFoldDB" id="C8X267"/>
<evidence type="ECO:0000256" key="8">
    <source>
        <dbReference type="ARBA" id="ARBA00022842"/>
    </source>
</evidence>
<dbReference type="GO" id="GO:0044716">
    <property type="term" value="F:8-oxo-GDP phosphatase activity"/>
    <property type="evidence" value="ECO:0007669"/>
    <property type="project" value="TreeGrafter"/>
</dbReference>
<dbReference type="InterPro" id="IPR015797">
    <property type="entry name" value="NUDIX_hydrolase-like_dom_sf"/>
</dbReference>
<keyword evidence="7 18" id="KW-0378">Hydrolase</keyword>
<dbReference type="PANTHER" id="PTHR47707">
    <property type="entry name" value="8-OXO-DGTP DIPHOSPHATASE"/>
    <property type="match status" value="1"/>
</dbReference>
<dbReference type="OrthoDB" id="9810648at2"/>
<protein>
    <recommendedName>
        <fullName evidence="13">8-oxo-dGTP diphosphatase</fullName>
        <ecNumber evidence="12">3.6.1.55</ecNumber>
    </recommendedName>
    <alternativeName>
        <fullName evidence="16">7,8-dihydro-8-oxoguanine-triphosphatase</fullName>
    </alternativeName>
    <alternativeName>
        <fullName evidence="15">Mutator protein MutT</fullName>
    </alternativeName>
    <alternativeName>
        <fullName evidence="14">dGTP pyrophosphohydrolase</fullName>
    </alternativeName>
</protein>
<keyword evidence="19" id="KW-1185">Reference proteome</keyword>
<comment type="cofactor">
    <cofactor evidence="1">
        <name>Mg(2+)</name>
        <dbReference type="ChEBI" id="CHEBI:18420"/>
    </cofactor>
</comment>
<comment type="similarity">
    <text evidence="2">Belongs to the Nudix hydrolase family.</text>
</comment>
<keyword evidence="6" id="KW-0227">DNA damage</keyword>
<name>C8X267_DESRD</name>
<accession>C8X267</accession>
<dbReference type="InterPro" id="IPR047127">
    <property type="entry name" value="MutT-like"/>
</dbReference>
<evidence type="ECO:0000256" key="16">
    <source>
        <dbReference type="ARBA" id="ARBA00042798"/>
    </source>
</evidence>
<dbReference type="InterPro" id="IPR020084">
    <property type="entry name" value="NUDIX_hydrolase_CS"/>
</dbReference>
<evidence type="ECO:0000256" key="7">
    <source>
        <dbReference type="ARBA" id="ARBA00022801"/>
    </source>
</evidence>
<dbReference type="InterPro" id="IPR000086">
    <property type="entry name" value="NUDIX_hydrolase_dom"/>
</dbReference>
<gene>
    <name evidence="18" type="ordered locus">Dret_1102</name>
</gene>
<evidence type="ECO:0000256" key="9">
    <source>
        <dbReference type="ARBA" id="ARBA00023204"/>
    </source>
</evidence>
<dbReference type="GO" id="GO:0046872">
    <property type="term" value="F:metal ion binding"/>
    <property type="evidence" value="ECO:0007669"/>
    <property type="project" value="UniProtKB-KW"/>
</dbReference>
<dbReference type="PROSITE" id="PS51462">
    <property type="entry name" value="NUDIX"/>
    <property type="match status" value="1"/>
</dbReference>
<comment type="catalytic activity">
    <reaction evidence="11">
        <text>8-oxo-GTP + H2O = 8-oxo-GMP + diphosphate + H(+)</text>
        <dbReference type="Rhea" id="RHEA:67616"/>
        <dbReference type="ChEBI" id="CHEBI:15377"/>
        <dbReference type="ChEBI" id="CHEBI:15378"/>
        <dbReference type="ChEBI" id="CHEBI:33019"/>
        <dbReference type="ChEBI" id="CHEBI:143553"/>
        <dbReference type="ChEBI" id="CHEBI:145694"/>
    </reaction>
</comment>
<dbReference type="GO" id="GO:0006281">
    <property type="term" value="P:DNA repair"/>
    <property type="evidence" value="ECO:0007669"/>
    <property type="project" value="UniProtKB-KW"/>
</dbReference>
<comment type="catalytic activity">
    <reaction evidence="10">
        <text>8-oxo-dGTP + H2O = 8-oxo-dGMP + diphosphate + H(+)</text>
        <dbReference type="Rhea" id="RHEA:31575"/>
        <dbReference type="ChEBI" id="CHEBI:15377"/>
        <dbReference type="ChEBI" id="CHEBI:15378"/>
        <dbReference type="ChEBI" id="CHEBI:33019"/>
        <dbReference type="ChEBI" id="CHEBI:63224"/>
        <dbReference type="ChEBI" id="CHEBI:77896"/>
        <dbReference type="EC" id="3.6.1.55"/>
    </reaction>
</comment>
<keyword evidence="4" id="KW-0235">DNA replication</keyword>
<dbReference type="EMBL" id="CP001734">
    <property type="protein sequence ID" value="ACV68390.1"/>
    <property type="molecule type" value="Genomic_DNA"/>
</dbReference>
<dbReference type="STRING" id="485915.Dret_1102"/>
<dbReference type="PANTHER" id="PTHR47707:SF1">
    <property type="entry name" value="NUDIX HYDROLASE FAMILY PROTEIN"/>
    <property type="match status" value="1"/>
</dbReference>
<evidence type="ECO:0000256" key="5">
    <source>
        <dbReference type="ARBA" id="ARBA00022723"/>
    </source>
</evidence>
<dbReference type="PROSITE" id="PS00893">
    <property type="entry name" value="NUDIX_BOX"/>
    <property type="match status" value="1"/>
</dbReference>
<evidence type="ECO:0000313" key="18">
    <source>
        <dbReference type="EMBL" id="ACV68390.1"/>
    </source>
</evidence>
<reference evidence="18 19" key="2">
    <citation type="journal article" date="2010" name="Stand. Genomic Sci.">
        <title>Complete genome sequence of Desulfohalobium retbaense type strain (HR(100)).</title>
        <authorList>
            <person name="Spring S."/>
            <person name="Nolan M."/>
            <person name="Lapidus A."/>
            <person name="Glavina Del Rio T."/>
            <person name="Copeland A."/>
            <person name="Tice H."/>
            <person name="Cheng J.F."/>
            <person name="Lucas S."/>
            <person name="Land M."/>
            <person name="Chen F."/>
            <person name="Bruce D."/>
            <person name="Goodwin L."/>
            <person name="Pitluck S."/>
            <person name="Ivanova N."/>
            <person name="Mavromatis K."/>
            <person name="Mikhailova N."/>
            <person name="Pati A."/>
            <person name="Chen A."/>
            <person name="Palaniappan K."/>
            <person name="Hauser L."/>
            <person name="Chang Y.J."/>
            <person name="Jeffries C.D."/>
            <person name="Munk C."/>
            <person name="Kiss H."/>
            <person name="Chain P."/>
            <person name="Han C."/>
            <person name="Brettin T."/>
            <person name="Detter J.C."/>
            <person name="Schuler E."/>
            <person name="Goker M."/>
            <person name="Rohde M."/>
            <person name="Bristow J."/>
            <person name="Eisen J.A."/>
            <person name="Markowitz V."/>
            <person name="Hugenholtz P."/>
            <person name="Kyrpides N.C."/>
            <person name="Klenk H.P."/>
        </authorList>
    </citation>
    <scope>NUCLEOTIDE SEQUENCE [LARGE SCALE GENOMIC DNA]</scope>
    <source>
        <strain evidence="18 19">DSM 5692</strain>
    </source>
</reference>
<dbReference type="Proteomes" id="UP000001052">
    <property type="component" value="Chromosome"/>
</dbReference>
<evidence type="ECO:0000256" key="15">
    <source>
        <dbReference type="ARBA" id="ARBA00041979"/>
    </source>
</evidence>
<dbReference type="GO" id="GO:0008413">
    <property type="term" value="F:8-oxo-7,8-dihydroguanosine triphosphate pyrophosphatase activity"/>
    <property type="evidence" value="ECO:0007669"/>
    <property type="project" value="TreeGrafter"/>
</dbReference>
<keyword evidence="8" id="KW-0460">Magnesium</keyword>
<dbReference type="EC" id="3.6.1.55" evidence="12"/>
<evidence type="ECO:0000256" key="4">
    <source>
        <dbReference type="ARBA" id="ARBA00022705"/>
    </source>
</evidence>
<keyword evidence="5" id="KW-0479">Metal-binding</keyword>
<evidence type="ECO:0000256" key="6">
    <source>
        <dbReference type="ARBA" id="ARBA00022763"/>
    </source>
</evidence>
<dbReference type="RefSeq" id="WP_015751541.1">
    <property type="nucleotide sequence ID" value="NC_013223.1"/>
</dbReference>
<dbReference type="KEGG" id="drt:Dret_1102"/>
<dbReference type="CDD" id="cd03425">
    <property type="entry name" value="NUDIX_MutT_NudA_like"/>
    <property type="match status" value="1"/>
</dbReference>
<evidence type="ECO:0000256" key="3">
    <source>
        <dbReference type="ARBA" id="ARBA00022457"/>
    </source>
</evidence>
<dbReference type="GO" id="GO:0035539">
    <property type="term" value="F:8-oxo-7,8-dihydrodeoxyguanosine triphosphate pyrophosphatase activity"/>
    <property type="evidence" value="ECO:0007669"/>
    <property type="project" value="UniProtKB-EC"/>
</dbReference>
<dbReference type="Pfam" id="PF00293">
    <property type="entry name" value="NUDIX"/>
    <property type="match status" value="1"/>
</dbReference>
<dbReference type="GO" id="GO:0044715">
    <property type="term" value="F:8-oxo-dGDP phosphatase activity"/>
    <property type="evidence" value="ECO:0007669"/>
    <property type="project" value="TreeGrafter"/>
</dbReference>
<evidence type="ECO:0000259" key="17">
    <source>
        <dbReference type="PROSITE" id="PS51462"/>
    </source>
</evidence>
<feature type="domain" description="Nudix hydrolase" evidence="17">
    <location>
        <begin position="6"/>
        <end position="131"/>
    </location>
</feature>
<evidence type="ECO:0000256" key="12">
    <source>
        <dbReference type="ARBA" id="ARBA00038905"/>
    </source>
</evidence>
<evidence type="ECO:0000256" key="13">
    <source>
        <dbReference type="ARBA" id="ARBA00040794"/>
    </source>
</evidence>
<evidence type="ECO:0000256" key="2">
    <source>
        <dbReference type="ARBA" id="ARBA00005582"/>
    </source>
</evidence>
<keyword evidence="3" id="KW-0515">Mutator protein</keyword>
<evidence type="ECO:0000256" key="14">
    <source>
        <dbReference type="ARBA" id="ARBA00041592"/>
    </source>
</evidence>
<evidence type="ECO:0000256" key="10">
    <source>
        <dbReference type="ARBA" id="ARBA00035861"/>
    </source>
</evidence>
<dbReference type="HOGENOM" id="CLU_037162_19_2_7"/>
<sequence length="136" mass="15499">MPEETKLLKVVAGIVLRGRTALFAQRPAGKSYAGQWEFPGGKAEPGECLCEALQRELMEELRIRPLKFRLWKAITKSYTRTRIRLYFYIIPEFEGTPNACEGQQIAWLLPQHALDLPLLAADVPIVRALAFEIERC</sequence>
<evidence type="ECO:0000256" key="11">
    <source>
        <dbReference type="ARBA" id="ARBA00036904"/>
    </source>
</evidence>
<dbReference type="Gene3D" id="3.90.79.10">
    <property type="entry name" value="Nucleoside Triphosphate Pyrophosphohydrolase"/>
    <property type="match status" value="1"/>
</dbReference>
<dbReference type="SUPFAM" id="SSF55811">
    <property type="entry name" value="Nudix"/>
    <property type="match status" value="1"/>
</dbReference>
<reference evidence="19" key="1">
    <citation type="submission" date="2009-09" db="EMBL/GenBank/DDBJ databases">
        <title>The complete chromosome of Desulfohalobium retbaense DSM 5692.</title>
        <authorList>
            <consortium name="US DOE Joint Genome Institute (JGI-PGF)"/>
            <person name="Lucas S."/>
            <person name="Copeland A."/>
            <person name="Lapidus A."/>
            <person name="Glavina del Rio T."/>
            <person name="Dalin E."/>
            <person name="Tice H."/>
            <person name="Bruce D."/>
            <person name="Goodwin L."/>
            <person name="Pitluck S."/>
            <person name="Kyrpides N."/>
            <person name="Mavromatis K."/>
            <person name="Ivanova N."/>
            <person name="Mikhailova N."/>
            <person name="Munk A.C."/>
            <person name="Brettin T."/>
            <person name="Detter J.C."/>
            <person name="Han C."/>
            <person name="Tapia R."/>
            <person name="Larimer F."/>
            <person name="Land M."/>
            <person name="Hauser L."/>
            <person name="Markowitz V."/>
            <person name="Cheng J.-F."/>
            <person name="Hugenholtz P."/>
            <person name="Woyke T."/>
            <person name="Wu D."/>
            <person name="Spring S."/>
            <person name="Klenk H.-P."/>
            <person name="Eisen J.A."/>
        </authorList>
    </citation>
    <scope>NUCLEOTIDE SEQUENCE [LARGE SCALE GENOMIC DNA]</scope>
    <source>
        <strain evidence="19">DSM 5692</strain>
    </source>
</reference>
<evidence type="ECO:0000256" key="1">
    <source>
        <dbReference type="ARBA" id="ARBA00001946"/>
    </source>
</evidence>
<evidence type="ECO:0000313" key="19">
    <source>
        <dbReference type="Proteomes" id="UP000001052"/>
    </source>
</evidence>
<dbReference type="GO" id="GO:0006260">
    <property type="term" value="P:DNA replication"/>
    <property type="evidence" value="ECO:0007669"/>
    <property type="project" value="UniProtKB-KW"/>
</dbReference>
<keyword evidence="9" id="KW-0234">DNA repair</keyword>
<proteinExistence type="inferred from homology"/>